<dbReference type="Pfam" id="PF00089">
    <property type="entry name" value="Trypsin"/>
    <property type="match status" value="1"/>
</dbReference>
<dbReference type="AlphaFoldDB" id="B4JUD3"/>
<dbReference type="eggNOG" id="KOG3627">
    <property type="taxonomic scope" value="Eukaryota"/>
</dbReference>
<keyword evidence="3" id="KW-0732">Signal</keyword>
<reference evidence="5 6" key="1">
    <citation type="journal article" date="2007" name="Nature">
        <title>Evolution of genes and genomes on the Drosophila phylogeny.</title>
        <authorList>
            <consortium name="Drosophila 12 Genomes Consortium"/>
            <person name="Clark A.G."/>
            <person name="Eisen M.B."/>
            <person name="Smith D.R."/>
            <person name="Bergman C.M."/>
            <person name="Oliver B."/>
            <person name="Markow T.A."/>
            <person name="Kaufman T.C."/>
            <person name="Kellis M."/>
            <person name="Gelbart W."/>
            <person name="Iyer V.N."/>
            <person name="Pollard D.A."/>
            <person name="Sackton T.B."/>
            <person name="Larracuente A.M."/>
            <person name="Singh N.D."/>
            <person name="Abad J.P."/>
            <person name="Abt D.N."/>
            <person name="Adryan B."/>
            <person name="Aguade M."/>
            <person name="Akashi H."/>
            <person name="Anderson W.W."/>
            <person name="Aquadro C.F."/>
            <person name="Ardell D.H."/>
            <person name="Arguello R."/>
            <person name="Artieri C.G."/>
            <person name="Barbash D.A."/>
            <person name="Barker D."/>
            <person name="Barsanti P."/>
            <person name="Batterham P."/>
            <person name="Batzoglou S."/>
            <person name="Begun D."/>
            <person name="Bhutkar A."/>
            <person name="Blanco E."/>
            <person name="Bosak S.A."/>
            <person name="Bradley R.K."/>
            <person name="Brand A.D."/>
            <person name="Brent M.R."/>
            <person name="Brooks A.N."/>
            <person name="Brown R.H."/>
            <person name="Butlin R.K."/>
            <person name="Caggese C."/>
            <person name="Calvi B.R."/>
            <person name="Bernardo de Carvalho A."/>
            <person name="Caspi A."/>
            <person name="Castrezana S."/>
            <person name="Celniker S.E."/>
            <person name="Chang J.L."/>
            <person name="Chapple C."/>
            <person name="Chatterji S."/>
            <person name="Chinwalla A."/>
            <person name="Civetta A."/>
            <person name="Clifton S.W."/>
            <person name="Comeron J.M."/>
            <person name="Costello J.C."/>
            <person name="Coyne J.A."/>
            <person name="Daub J."/>
            <person name="David R.G."/>
            <person name="Delcher A.L."/>
            <person name="Delehaunty K."/>
            <person name="Do C.B."/>
            <person name="Ebling H."/>
            <person name="Edwards K."/>
            <person name="Eickbush T."/>
            <person name="Evans J.D."/>
            <person name="Filipski A."/>
            <person name="Findeiss S."/>
            <person name="Freyhult E."/>
            <person name="Fulton L."/>
            <person name="Fulton R."/>
            <person name="Garcia A.C."/>
            <person name="Gardiner A."/>
            <person name="Garfield D.A."/>
            <person name="Garvin B.E."/>
            <person name="Gibson G."/>
            <person name="Gilbert D."/>
            <person name="Gnerre S."/>
            <person name="Godfrey J."/>
            <person name="Good R."/>
            <person name="Gotea V."/>
            <person name="Gravely B."/>
            <person name="Greenberg A.J."/>
            <person name="Griffiths-Jones S."/>
            <person name="Gross S."/>
            <person name="Guigo R."/>
            <person name="Gustafson E.A."/>
            <person name="Haerty W."/>
            <person name="Hahn M.W."/>
            <person name="Halligan D.L."/>
            <person name="Halpern A.L."/>
            <person name="Halter G.M."/>
            <person name="Han M.V."/>
            <person name="Heger A."/>
            <person name="Hillier L."/>
            <person name="Hinrichs A.S."/>
            <person name="Holmes I."/>
            <person name="Hoskins R.A."/>
            <person name="Hubisz M.J."/>
            <person name="Hultmark D."/>
            <person name="Huntley M.A."/>
            <person name="Jaffe D.B."/>
            <person name="Jagadeeshan S."/>
            <person name="Jeck W.R."/>
            <person name="Johnson J."/>
            <person name="Jones C.D."/>
            <person name="Jordan W.C."/>
            <person name="Karpen G.H."/>
            <person name="Kataoka E."/>
            <person name="Keightley P.D."/>
            <person name="Kheradpour P."/>
            <person name="Kirkness E.F."/>
            <person name="Koerich L.B."/>
            <person name="Kristiansen K."/>
            <person name="Kudrna D."/>
            <person name="Kulathinal R.J."/>
            <person name="Kumar S."/>
            <person name="Kwok R."/>
            <person name="Lander E."/>
            <person name="Langley C.H."/>
            <person name="Lapoint R."/>
            <person name="Lazzaro B.P."/>
            <person name="Lee S.J."/>
            <person name="Levesque L."/>
            <person name="Li R."/>
            <person name="Lin C.F."/>
            <person name="Lin M.F."/>
            <person name="Lindblad-Toh K."/>
            <person name="Llopart A."/>
            <person name="Long M."/>
            <person name="Low L."/>
            <person name="Lozovsky E."/>
            <person name="Lu J."/>
            <person name="Luo M."/>
            <person name="Machado C.A."/>
            <person name="Makalowski W."/>
            <person name="Marzo M."/>
            <person name="Matsuda M."/>
            <person name="Matzkin L."/>
            <person name="McAllister B."/>
            <person name="McBride C.S."/>
            <person name="McKernan B."/>
            <person name="McKernan K."/>
            <person name="Mendez-Lago M."/>
            <person name="Minx P."/>
            <person name="Mollenhauer M.U."/>
            <person name="Montooth K."/>
            <person name="Mount S.M."/>
            <person name="Mu X."/>
            <person name="Myers E."/>
            <person name="Negre B."/>
            <person name="Newfeld S."/>
            <person name="Nielsen R."/>
            <person name="Noor M.A."/>
            <person name="O'Grady P."/>
            <person name="Pachter L."/>
            <person name="Papaceit M."/>
            <person name="Parisi M.J."/>
            <person name="Parisi M."/>
            <person name="Parts L."/>
            <person name="Pedersen J.S."/>
            <person name="Pesole G."/>
            <person name="Phillippy A.M."/>
            <person name="Ponting C.P."/>
            <person name="Pop M."/>
            <person name="Porcelli D."/>
            <person name="Powell J.R."/>
            <person name="Prohaska S."/>
            <person name="Pruitt K."/>
            <person name="Puig M."/>
            <person name="Quesneville H."/>
            <person name="Ram K.R."/>
            <person name="Rand D."/>
            <person name="Rasmussen M.D."/>
            <person name="Reed L.K."/>
            <person name="Reenan R."/>
            <person name="Reily A."/>
            <person name="Remington K.A."/>
            <person name="Rieger T.T."/>
            <person name="Ritchie M.G."/>
            <person name="Robin C."/>
            <person name="Rogers Y.H."/>
            <person name="Rohde C."/>
            <person name="Rozas J."/>
            <person name="Rubenfield M.J."/>
            <person name="Ruiz A."/>
            <person name="Russo S."/>
            <person name="Salzberg S.L."/>
            <person name="Sanchez-Gracia A."/>
            <person name="Saranga D.J."/>
            <person name="Sato H."/>
            <person name="Schaeffer S.W."/>
            <person name="Schatz M.C."/>
            <person name="Schlenke T."/>
            <person name="Schwartz R."/>
            <person name="Segarra C."/>
            <person name="Singh R.S."/>
            <person name="Sirot L."/>
            <person name="Sirota M."/>
            <person name="Sisneros N.B."/>
            <person name="Smith C.D."/>
            <person name="Smith T.F."/>
            <person name="Spieth J."/>
            <person name="Stage D.E."/>
            <person name="Stark A."/>
            <person name="Stephan W."/>
            <person name="Strausberg R.L."/>
            <person name="Strempel S."/>
            <person name="Sturgill D."/>
            <person name="Sutton G."/>
            <person name="Sutton G.G."/>
            <person name="Tao W."/>
            <person name="Teichmann S."/>
            <person name="Tobari Y.N."/>
            <person name="Tomimura Y."/>
            <person name="Tsolas J.M."/>
            <person name="Valente V.L."/>
            <person name="Venter E."/>
            <person name="Venter J.C."/>
            <person name="Vicario S."/>
            <person name="Vieira F.G."/>
            <person name="Vilella A.J."/>
            <person name="Villasante A."/>
            <person name="Walenz B."/>
            <person name="Wang J."/>
            <person name="Wasserman M."/>
            <person name="Watts T."/>
            <person name="Wilson D."/>
            <person name="Wilson R.K."/>
            <person name="Wing R.A."/>
            <person name="Wolfner M.F."/>
            <person name="Wong A."/>
            <person name="Wong G.K."/>
            <person name="Wu C.I."/>
            <person name="Wu G."/>
            <person name="Yamamoto D."/>
            <person name="Yang H.P."/>
            <person name="Yang S.P."/>
            <person name="Yorke J.A."/>
            <person name="Yoshida K."/>
            <person name="Zdobnov E."/>
            <person name="Zhang P."/>
            <person name="Zhang Y."/>
            <person name="Zimin A.V."/>
            <person name="Baldwin J."/>
            <person name="Abdouelleil A."/>
            <person name="Abdulkadir J."/>
            <person name="Abebe A."/>
            <person name="Abera B."/>
            <person name="Abreu J."/>
            <person name="Acer S.C."/>
            <person name="Aftuck L."/>
            <person name="Alexander A."/>
            <person name="An P."/>
            <person name="Anderson E."/>
            <person name="Anderson S."/>
            <person name="Arachi H."/>
            <person name="Azer M."/>
            <person name="Bachantsang P."/>
            <person name="Barry A."/>
            <person name="Bayul T."/>
            <person name="Berlin A."/>
            <person name="Bessette D."/>
            <person name="Bloom T."/>
            <person name="Blye J."/>
            <person name="Boguslavskiy L."/>
            <person name="Bonnet C."/>
            <person name="Boukhgalter B."/>
            <person name="Bourzgui I."/>
            <person name="Brown A."/>
            <person name="Cahill P."/>
            <person name="Channer S."/>
            <person name="Cheshatsang Y."/>
            <person name="Chuda L."/>
            <person name="Citroen M."/>
            <person name="Collymore A."/>
            <person name="Cooke P."/>
            <person name="Costello M."/>
            <person name="D'Aco K."/>
            <person name="Daza R."/>
            <person name="De Haan G."/>
            <person name="DeGray S."/>
            <person name="DeMaso C."/>
            <person name="Dhargay N."/>
            <person name="Dooley K."/>
            <person name="Dooley E."/>
            <person name="Doricent M."/>
            <person name="Dorje P."/>
            <person name="Dorjee K."/>
            <person name="Dupes A."/>
            <person name="Elong R."/>
            <person name="Falk J."/>
            <person name="Farina A."/>
            <person name="Faro S."/>
            <person name="Ferguson D."/>
            <person name="Fisher S."/>
            <person name="Foley C.D."/>
            <person name="Franke A."/>
            <person name="Friedrich D."/>
            <person name="Gadbois L."/>
            <person name="Gearin G."/>
            <person name="Gearin C.R."/>
            <person name="Giannoukos G."/>
            <person name="Goode T."/>
            <person name="Graham J."/>
            <person name="Grandbois E."/>
            <person name="Grewal S."/>
            <person name="Gyaltsen K."/>
            <person name="Hafez N."/>
            <person name="Hagos B."/>
            <person name="Hall J."/>
            <person name="Henson C."/>
            <person name="Hollinger A."/>
            <person name="Honan T."/>
            <person name="Huard M.D."/>
            <person name="Hughes L."/>
            <person name="Hurhula B."/>
            <person name="Husby M.E."/>
            <person name="Kamat A."/>
            <person name="Kanga B."/>
            <person name="Kashin S."/>
            <person name="Khazanovich D."/>
            <person name="Kisner P."/>
            <person name="Lance K."/>
            <person name="Lara M."/>
            <person name="Lee W."/>
            <person name="Lennon N."/>
            <person name="Letendre F."/>
            <person name="LeVine R."/>
            <person name="Lipovsky A."/>
            <person name="Liu X."/>
            <person name="Liu J."/>
            <person name="Liu S."/>
            <person name="Lokyitsang T."/>
            <person name="Lokyitsang Y."/>
            <person name="Lubonja R."/>
            <person name="Lui A."/>
            <person name="MacDonald P."/>
            <person name="Magnisalis V."/>
            <person name="Maru K."/>
            <person name="Matthews C."/>
            <person name="McCusker W."/>
            <person name="McDonough S."/>
            <person name="Mehta T."/>
            <person name="Meldrim J."/>
            <person name="Meneus L."/>
            <person name="Mihai O."/>
            <person name="Mihalev A."/>
            <person name="Mihova T."/>
            <person name="Mittelman R."/>
            <person name="Mlenga V."/>
            <person name="Montmayeur A."/>
            <person name="Mulrain L."/>
            <person name="Navidi A."/>
            <person name="Naylor J."/>
            <person name="Negash T."/>
            <person name="Nguyen T."/>
            <person name="Nguyen N."/>
            <person name="Nicol R."/>
            <person name="Norbu C."/>
            <person name="Norbu N."/>
            <person name="Novod N."/>
            <person name="O'Neill B."/>
            <person name="Osman S."/>
            <person name="Markiewicz E."/>
            <person name="Oyono O.L."/>
            <person name="Patti C."/>
            <person name="Phunkhang P."/>
            <person name="Pierre F."/>
            <person name="Priest M."/>
            <person name="Raghuraman S."/>
            <person name="Rege F."/>
            <person name="Reyes R."/>
            <person name="Rise C."/>
            <person name="Rogov P."/>
            <person name="Ross K."/>
            <person name="Ryan E."/>
            <person name="Settipalli S."/>
            <person name="Shea T."/>
            <person name="Sherpa N."/>
            <person name="Shi L."/>
            <person name="Shih D."/>
            <person name="Sparrow T."/>
            <person name="Spaulding J."/>
            <person name="Stalker J."/>
            <person name="Stange-Thomann N."/>
            <person name="Stavropoulos S."/>
            <person name="Stone C."/>
            <person name="Strader C."/>
            <person name="Tesfaye S."/>
            <person name="Thomson T."/>
            <person name="Thoulutsang Y."/>
            <person name="Thoulutsang D."/>
            <person name="Topham K."/>
            <person name="Topping I."/>
            <person name="Tsamla T."/>
            <person name="Vassiliev H."/>
            <person name="Vo A."/>
            <person name="Wangchuk T."/>
            <person name="Wangdi T."/>
            <person name="Weiand M."/>
            <person name="Wilkinson J."/>
            <person name="Wilson A."/>
            <person name="Yadav S."/>
            <person name="Young G."/>
            <person name="Yu Q."/>
            <person name="Zembek L."/>
            <person name="Zhong D."/>
            <person name="Zimmer A."/>
            <person name="Zwirko Z."/>
            <person name="Jaffe D.B."/>
            <person name="Alvarez P."/>
            <person name="Brockman W."/>
            <person name="Butler J."/>
            <person name="Chin C."/>
            <person name="Gnerre S."/>
            <person name="Grabherr M."/>
            <person name="Kleber M."/>
            <person name="Mauceli E."/>
            <person name="MacCallum I."/>
        </authorList>
    </citation>
    <scope>NUCLEOTIDE SEQUENCE [LARGE SCALE GENOMIC DNA]</scope>
    <source>
        <strain evidence="6">Tucson 15287-2541.00</strain>
    </source>
</reference>
<sequence length="285" mass="31814">MNTTAKLVGLLISIMLSVKVNAVTIKCGNLNEALLYSKETTTSPNEYPWMGVLLESEDGYLRNTRCSVIIVGEAHVLATGPCVRRKRPELLTVRLGLWNKTHVPGERIQCNEKGFCVPRPVDHRVKGILEHSLADKETGDYDLAILELKELIKMTTYIQPLCVNQLPVPESLIGRNYHYGGFDNASYLKGKGLAITISRQVCTETGKLSSAPPANQFCAYPEKRTRFYNGAALMSTNVKGEVPRNFYLSGIMTKHLNVGDTTLLFFHDIKSVRQWILNNTRITGN</sequence>
<dbReference type="Gene3D" id="2.40.10.10">
    <property type="entry name" value="Trypsin-like serine proteases"/>
    <property type="match status" value="2"/>
</dbReference>
<name>B4JUD3_DROGR</name>
<evidence type="ECO:0000313" key="5">
    <source>
        <dbReference type="EMBL" id="EDV91103.1"/>
    </source>
</evidence>
<dbReference type="OMA" id="WIMENTA"/>
<dbReference type="InterPro" id="IPR043504">
    <property type="entry name" value="Peptidase_S1_PA_chymotrypsin"/>
</dbReference>
<dbReference type="InterPro" id="IPR001254">
    <property type="entry name" value="Trypsin_dom"/>
</dbReference>
<evidence type="ECO:0000256" key="2">
    <source>
        <dbReference type="ARBA" id="ARBA00024195"/>
    </source>
</evidence>
<dbReference type="EMBL" id="CH916374">
    <property type="protein sequence ID" value="EDV91103.1"/>
    <property type="molecule type" value="Genomic_DNA"/>
</dbReference>
<dbReference type="OrthoDB" id="7840639at2759"/>
<feature type="domain" description="Peptidase S1" evidence="4">
    <location>
        <begin position="25"/>
        <end position="281"/>
    </location>
</feature>
<gene>
    <name evidence="5" type="primary">Dgri\GH16014</name>
    <name evidence="5" type="ORF">Dgri_GH16014</name>
</gene>
<dbReference type="PANTHER" id="PTHR24256">
    <property type="entry name" value="TRYPTASE-RELATED"/>
    <property type="match status" value="1"/>
</dbReference>
<accession>B4JUD3</accession>
<evidence type="ECO:0000256" key="3">
    <source>
        <dbReference type="SAM" id="SignalP"/>
    </source>
</evidence>
<protein>
    <submittedName>
        <fullName evidence="5">GH16014</fullName>
    </submittedName>
</protein>
<dbReference type="GO" id="GO:0006508">
    <property type="term" value="P:proteolysis"/>
    <property type="evidence" value="ECO:0007669"/>
    <property type="project" value="InterPro"/>
</dbReference>
<dbReference type="GO" id="GO:0004252">
    <property type="term" value="F:serine-type endopeptidase activity"/>
    <property type="evidence" value="ECO:0007669"/>
    <property type="project" value="InterPro"/>
</dbReference>
<proteinExistence type="inferred from homology"/>
<feature type="signal peptide" evidence="3">
    <location>
        <begin position="1"/>
        <end position="22"/>
    </location>
</feature>
<dbReference type="PROSITE" id="PS50240">
    <property type="entry name" value="TRYPSIN_DOM"/>
    <property type="match status" value="1"/>
</dbReference>
<comment type="similarity">
    <text evidence="2">Belongs to the peptidase S1 family. CLIP subfamily.</text>
</comment>
<organism evidence="6">
    <name type="scientific">Drosophila grimshawi</name>
    <name type="common">Hawaiian fruit fly</name>
    <name type="synonym">Idiomyia grimshawi</name>
    <dbReference type="NCBI Taxonomy" id="7222"/>
    <lineage>
        <taxon>Eukaryota</taxon>
        <taxon>Metazoa</taxon>
        <taxon>Ecdysozoa</taxon>
        <taxon>Arthropoda</taxon>
        <taxon>Hexapoda</taxon>
        <taxon>Insecta</taxon>
        <taxon>Pterygota</taxon>
        <taxon>Neoptera</taxon>
        <taxon>Endopterygota</taxon>
        <taxon>Diptera</taxon>
        <taxon>Brachycera</taxon>
        <taxon>Muscomorpha</taxon>
        <taxon>Ephydroidea</taxon>
        <taxon>Drosophilidae</taxon>
        <taxon>Drosophila</taxon>
        <taxon>Hawaiian Drosophila</taxon>
    </lineage>
</organism>
<dbReference type="KEGG" id="dgr:6568597"/>
<dbReference type="InterPro" id="IPR051487">
    <property type="entry name" value="Ser/Thr_Proteases_Immune/Dev"/>
</dbReference>
<evidence type="ECO:0000256" key="1">
    <source>
        <dbReference type="ARBA" id="ARBA00023157"/>
    </source>
</evidence>
<evidence type="ECO:0000313" key="6">
    <source>
        <dbReference type="Proteomes" id="UP000001070"/>
    </source>
</evidence>
<keyword evidence="1" id="KW-1015">Disulfide bond</keyword>
<dbReference type="HOGENOM" id="CLU_006842_10_0_1"/>
<keyword evidence="6" id="KW-1185">Reference proteome</keyword>
<evidence type="ECO:0000259" key="4">
    <source>
        <dbReference type="PROSITE" id="PS50240"/>
    </source>
</evidence>
<dbReference type="InParanoid" id="B4JUD3"/>
<dbReference type="SMR" id="B4JUD3"/>
<feature type="chain" id="PRO_5002812977" evidence="3">
    <location>
        <begin position="23"/>
        <end position="285"/>
    </location>
</feature>
<dbReference type="Proteomes" id="UP000001070">
    <property type="component" value="Unassembled WGS sequence"/>
</dbReference>
<dbReference type="PhylomeDB" id="B4JUD3"/>
<dbReference type="InterPro" id="IPR009003">
    <property type="entry name" value="Peptidase_S1_PA"/>
</dbReference>
<dbReference type="SMART" id="SM00020">
    <property type="entry name" value="Tryp_SPc"/>
    <property type="match status" value="1"/>
</dbReference>
<dbReference type="SUPFAM" id="SSF50494">
    <property type="entry name" value="Trypsin-like serine proteases"/>
    <property type="match status" value="1"/>
</dbReference>